<reference evidence="2 3" key="1">
    <citation type="submission" date="2019-12" db="EMBL/GenBank/DDBJ databases">
        <authorList>
            <person name="Li J."/>
            <person name="Shi Y."/>
            <person name="Xu G."/>
            <person name="Xiao D."/>
            <person name="Ran X."/>
        </authorList>
    </citation>
    <scope>NUCLEOTIDE SEQUENCE [LARGE SCALE GENOMIC DNA]</scope>
    <source>
        <strain evidence="2 3">JCM 15915</strain>
    </source>
</reference>
<dbReference type="EMBL" id="WOGT01000002">
    <property type="protein sequence ID" value="MUN54740.1"/>
    <property type="molecule type" value="Genomic_DNA"/>
</dbReference>
<accession>A0A7K1LI05</accession>
<dbReference type="OrthoDB" id="5107685at2"/>
<dbReference type="Proteomes" id="UP000462152">
    <property type="component" value="Unassembled WGS sequence"/>
</dbReference>
<organism evidence="2 3">
    <name type="scientific">Rothia koreensis</name>
    <dbReference type="NCBI Taxonomy" id="592378"/>
    <lineage>
        <taxon>Bacteria</taxon>
        <taxon>Bacillati</taxon>
        <taxon>Actinomycetota</taxon>
        <taxon>Actinomycetes</taxon>
        <taxon>Micrococcales</taxon>
        <taxon>Micrococcaceae</taxon>
        <taxon>Rothia</taxon>
    </lineage>
</organism>
<feature type="compositionally biased region" description="Basic and acidic residues" evidence="1">
    <location>
        <begin position="114"/>
        <end position="135"/>
    </location>
</feature>
<comment type="caution">
    <text evidence="2">The sequence shown here is derived from an EMBL/GenBank/DDBJ whole genome shotgun (WGS) entry which is preliminary data.</text>
</comment>
<dbReference type="RefSeq" id="WP_129315497.1">
    <property type="nucleotide sequence ID" value="NZ_NOIQ01000008.1"/>
</dbReference>
<protein>
    <submittedName>
        <fullName evidence="2">Uncharacterized protein</fullName>
    </submittedName>
</protein>
<dbReference type="AlphaFoldDB" id="A0A7K1LI05"/>
<sequence>MTKNMASALKALSGTRSIRGIAEAVGMPQATLNRQATSNTISVIDLVTICRHYEISIVDVLRQAEMITRDEARQMGGAEGLDAYTELELAEEVYNRELAKTVAKTKQANVTNLSDRRPTLDDRPTFRAAKEHTEDVPEDTP</sequence>
<evidence type="ECO:0000313" key="2">
    <source>
        <dbReference type="EMBL" id="MUN54740.1"/>
    </source>
</evidence>
<gene>
    <name evidence="2" type="ORF">GMA10_05875</name>
</gene>
<name>A0A7K1LI05_9MICC</name>
<keyword evidence="3" id="KW-1185">Reference proteome</keyword>
<evidence type="ECO:0000256" key="1">
    <source>
        <dbReference type="SAM" id="MobiDB-lite"/>
    </source>
</evidence>
<proteinExistence type="predicted"/>
<feature type="region of interest" description="Disordered" evidence="1">
    <location>
        <begin position="109"/>
        <end position="141"/>
    </location>
</feature>
<evidence type="ECO:0000313" key="3">
    <source>
        <dbReference type="Proteomes" id="UP000462152"/>
    </source>
</evidence>